<dbReference type="PROSITE" id="PS50977">
    <property type="entry name" value="HTH_TETR_2"/>
    <property type="match status" value="1"/>
</dbReference>
<evidence type="ECO:0000256" key="5">
    <source>
        <dbReference type="SAM" id="MobiDB-lite"/>
    </source>
</evidence>
<evidence type="ECO:0000256" key="3">
    <source>
        <dbReference type="ARBA" id="ARBA00023163"/>
    </source>
</evidence>
<keyword evidence="1" id="KW-0805">Transcription regulation</keyword>
<evidence type="ECO:0000256" key="1">
    <source>
        <dbReference type="ARBA" id="ARBA00023015"/>
    </source>
</evidence>
<dbReference type="EMBL" id="CP046172">
    <property type="protein sequence ID" value="QIS14324.1"/>
    <property type="molecule type" value="Genomic_DNA"/>
</dbReference>
<evidence type="ECO:0000256" key="4">
    <source>
        <dbReference type="PROSITE-ProRule" id="PRU00335"/>
    </source>
</evidence>
<feature type="compositionally biased region" description="Basic residues" evidence="5">
    <location>
        <begin position="1"/>
        <end position="13"/>
    </location>
</feature>
<dbReference type="SUPFAM" id="SSF46689">
    <property type="entry name" value="Homeodomain-like"/>
    <property type="match status" value="1"/>
</dbReference>
<name>A0A6G9YM88_9NOCA</name>
<feature type="DNA-binding region" description="H-T-H motif" evidence="4">
    <location>
        <begin position="114"/>
        <end position="133"/>
    </location>
</feature>
<evidence type="ECO:0000313" key="8">
    <source>
        <dbReference type="Proteomes" id="UP000503540"/>
    </source>
</evidence>
<feature type="compositionally biased region" description="Low complexity" evidence="5">
    <location>
        <begin position="17"/>
        <end position="34"/>
    </location>
</feature>
<dbReference type="InterPro" id="IPR009057">
    <property type="entry name" value="Homeodomain-like_sf"/>
</dbReference>
<feature type="region of interest" description="Disordered" evidence="5">
    <location>
        <begin position="1"/>
        <end position="34"/>
    </location>
</feature>
<gene>
    <name evidence="7" type="ORF">F5544_32435</name>
</gene>
<dbReference type="KEGG" id="nah:F5544_32435"/>
<dbReference type="InterPro" id="IPR001647">
    <property type="entry name" value="HTH_TetR"/>
</dbReference>
<accession>A0A6G9YM88</accession>
<evidence type="ECO:0000313" key="7">
    <source>
        <dbReference type="EMBL" id="QIS14324.1"/>
    </source>
</evidence>
<sequence>MRASRSTRGRPHGAWRASPSRSATSSSSGLSSAATVTTDTAARVTAHLPVASDVHHPNTKSDVTSILFCLDSPSWRLWCMDTVAAPSTSKGQATRERLLAAARAEAVESGGHIEVAAVAARAGVVPSLINRYFRSKPGLVCALVDEFFDRFETEVLRLDLDATGTWAEHEYARLIKGVEFNYADPFAVVLYGQLTRDPLVAQTETARIEAIIRGTAAGIRRAQRRGELPARIDAELAGAAMFGAMRQVMVAALRRTPPPSPTAVVDILWPQVAASVGLAAAARNPLNDK</sequence>
<proteinExistence type="predicted"/>
<dbReference type="Proteomes" id="UP000503540">
    <property type="component" value="Chromosome"/>
</dbReference>
<dbReference type="AlphaFoldDB" id="A0A6G9YM88"/>
<dbReference type="PANTHER" id="PTHR30055:SF234">
    <property type="entry name" value="HTH-TYPE TRANSCRIPTIONAL REGULATOR BETI"/>
    <property type="match status" value="1"/>
</dbReference>
<evidence type="ECO:0000259" key="6">
    <source>
        <dbReference type="PROSITE" id="PS50977"/>
    </source>
</evidence>
<keyword evidence="2 4" id="KW-0238">DNA-binding</keyword>
<dbReference type="PANTHER" id="PTHR30055">
    <property type="entry name" value="HTH-TYPE TRANSCRIPTIONAL REGULATOR RUTR"/>
    <property type="match status" value="1"/>
</dbReference>
<keyword evidence="3" id="KW-0804">Transcription</keyword>
<dbReference type="GO" id="GO:0003700">
    <property type="term" value="F:DNA-binding transcription factor activity"/>
    <property type="evidence" value="ECO:0007669"/>
    <property type="project" value="TreeGrafter"/>
</dbReference>
<protein>
    <submittedName>
        <fullName evidence="7">TetR family transcriptional regulator</fullName>
    </submittedName>
</protein>
<keyword evidence="8" id="KW-1185">Reference proteome</keyword>
<dbReference type="Gene3D" id="1.10.357.10">
    <property type="entry name" value="Tetracycline Repressor, domain 2"/>
    <property type="match status" value="1"/>
</dbReference>
<evidence type="ECO:0000256" key="2">
    <source>
        <dbReference type="ARBA" id="ARBA00023125"/>
    </source>
</evidence>
<organism evidence="7 8">
    <name type="scientific">Nocardia arthritidis</name>
    <dbReference type="NCBI Taxonomy" id="228602"/>
    <lineage>
        <taxon>Bacteria</taxon>
        <taxon>Bacillati</taxon>
        <taxon>Actinomycetota</taxon>
        <taxon>Actinomycetes</taxon>
        <taxon>Mycobacteriales</taxon>
        <taxon>Nocardiaceae</taxon>
        <taxon>Nocardia</taxon>
    </lineage>
</organism>
<reference evidence="7 8" key="1">
    <citation type="journal article" date="2019" name="ACS Chem. Biol.">
        <title>Identification and Mobilization of a Cryptic Antibiotic Biosynthesis Gene Locus from a Human-Pathogenic Nocardia Isolate.</title>
        <authorList>
            <person name="Herisse M."/>
            <person name="Ishida K."/>
            <person name="Porter J.L."/>
            <person name="Howden B."/>
            <person name="Hertweck C."/>
            <person name="Stinear T.P."/>
            <person name="Pidot S.J."/>
        </authorList>
    </citation>
    <scope>NUCLEOTIDE SEQUENCE [LARGE SCALE GENOMIC DNA]</scope>
    <source>
        <strain evidence="7 8">AUSMDU00012717</strain>
    </source>
</reference>
<dbReference type="GO" id="GO:0000976">
    <property type="term" value="F:transcription cis-regulatory region binding"/>
    <property type="evidence" value="ECO:0007669"/>
    <property type="project" value="TreeGrafter"/>
</dbReference>
<dbReference type="SUPFAM" id="SSF48498">
    <property type="entry name" value="Tetracyclin repressor-like, C-terminal domain"/>
    <property type="match status" value="1"/>
</dbReference>
<dbReference type="Pfam" id="PF00440">
    <property type="entry name" value="TetR_N"/>
    <property type="match status" value="1"/>
</dbReference>
<feature type="domain" description="HTH tetR-type" evidence="6">
    <location>
        <begin position="92"/>
        <end position="151"/>
    </location>
</feature>
<dbReference type="InterPro" id="IPR050109">
    <property type="entry name" value="HTH-type_TetR-like_transc_reg"/>
</dbReference>
<dbReference type="Gene3D" id="1.10.10.60">
    <property type="entry name" value="Homeodomain-like"/>
    <property type="match status" value="1"/>
</dbReference>
<dbReference type="InterPro" id="IPR036271">
    <property type="entry name" value="Tet_transcr_reg_TetR-rel_C_sf"/>
</dbReference>